<evidence type="ECO:0000256" key="2">
    <source>
        <dbReference type="SAM" id="MobiDB-lite"/>
    </source>
</evidence>
<dbReference type="InterPro" id="IPR036397">
    <property type="entry name" value="RNaseH_sf"/>
</dbReference>
<dbReference type="InterPro" id="IPR043128">
    <property type="entry name" value="Rev_trsase/Diguanyl_cyclase"/>
</dbReference>
<dbReference type="EMBL" id="BQNB010013774">
    <property type="protein sequence ID" value="GJT20115.1"/>
    <property type="molecule type" value="Genomic_DNA"/>
</dbReference>
<keyword evidence="1" id="KW-0511">Multifunctional enzyme</keyword>
<dbReference type="InterPro" id="IPR041577">
    <property type="entry name" value="RT_RNaseH_2"/>
</dbReference>
<keyword evidence="5" id="KW-1185">Reference proteome</keyword>
<evidence type="ECO:0000259" key="3">
    <source>
        <dbReference type="PROSITE" id="PS50994"/>
    </source>
</evidence>
<dbReference type="SUPFAM" id="SSF53098">
    <property type="entry name" value="Ribonuclease H-like"/>
    <property type="match status" value="1"/>
</dbReference>
<evidence type="ECO:0000313" key="5">
    <source>
        <dbReference type="Proteomes" id="UP001151760"/>
    </source>
</evidence>
<dbReference type="Gene3D" id="3.30.420.10">
    <property type="entry name" value="Ribonuclease H-like superfamily/Ribonuclease H"/>
    <property type="match status" value="1"/>
</dbReference>
<protein>
    <submittedName>
        <fullName evidence="4">Reverse transcriptase domain-containing protein</fullName>
    </submittedName>
</protein>
<feature type="region of interest" description="Disordered" evidence="2">
    <location>
        <begin position="307"/>
        <end position="330"/>
    </location>
</feature>
<dbReference type="InterPro" id="IPR050951">
    <property type="entry name" value="Retrovirus_Pol_polyprotein"/>
</dbReference>
<comment type="caution">
    <text evidence="4">The sequence shown here is derived from an EMBL/GenBank/DDBJ whole genome shotgun (WGS) entry which is preliminary data.</text>
</comment>
<reference evidence="4" key="1">
    <citation type="journal article" date="2022" name="Int. J. Mol. Sci.">
        <title>Draft Genome of Tanacetum Coccineum: Genomic Comparison of Closely Related Tanacetum-Family Plants.</title>
        <authorList>
            <person name="Yamashiro T."/>
            <person name="Shiraishi A."/>
            <person name="Nakayama K."/>
            <person name="Satake H."/>
        </authorList>
    </citation>
    <scope>NUCLEOTIDE SEQUENCE</scope>
</reference>
<keyword evidence="4" id="KW-0695">RNA-directed DNA polymerase</keyword>
<dbReference type="InterPro" id="IPR001584">
    <property type="entry name" value="Integrase_cat-core"/>
</dbReference>
<proteinExistence type="predicted"/>
<accession>A0ABQ5BYZ5</accession>
<name>A0ABQ5BYZ5_9ASTR</name>
<dbReference type="PROSITE" id="PS50994">
    <property type="entry name" value="INTEGRASE"/>
    <property type="match status" value="1"/>
</dbReference>
<reference evidence="4" key="2">
    <citation type="submission" date="2022-01" db="EMBL/GenBank/DDBJ databases">
        <authorList>
            <person name="Yamashiro T."/>
            <person name="Shiraishi A."/>
            <person name="Satake H."/>
            <person name="Nakayama K."/>
        </authorList>
    </citation>
    <scope>NUCLEOTIDE SEQUENCE</scope>
</reference>
<dbReference type="InterPro" id="IPR043502">
    <property type="entry name" value="DNA/RNA_pol_sf"/>
</dbReference>
<dbReference type="PANTHER" id="PTHR37984:SF5">
    <property type="entry name" value="PROTEIN NYNRIN-LIKE"/>
    <property type="match status" value="1"/>
</dbReference>
<keyword evidence="4" id="KW-0808">Transferase</keyword>
<dbReference type="Pfam" id="PF17919">
    <property type="entry name" value="RT_RNaseH_2"/>
    <property type="match status" value="1"/>
</dbReference>
<dbReference type="SUPFAM" id="SSF56672">
    <property type="entry name" value="DNA/RNA polymerases"/>
    <property type="match status" value="1"/>
</dbReference>
<dbReference type="PANTHER" id="PTHR37984">
    <property type="entry name" value="PROTEIN CBG26694"/>
    <property type="match status" value="1"/>
</dbReference>
<evidence type="ECO:0000313" key="4">
    <source>
        <dbReference type="EMBL" id="GJT20115.1"/>
    </source>
</evidence>
<keyword evidence="4" id="KW-0548">Nucleotidyltransferase</keyword>
<dbReference type="InterPro" id="IPR012337">
    <property type="entry name" value="RNaseH-like_sf"/>
</dbReference>
<evidence type="ECO:0000256" key="1">
    <source>
        <dbReference type="ARBA" id="ARBA00023268"/>
    </source>
</evidence>
<dbReference type="Proteomes" id="UP001151760">
    <property type="component" value="Unassembled WGS sequence"/>
</dbReference>
<dbReference type="Gene3D" id="3.30.70.270">
    <property type="match status" value="2"/>
</dbReference>
<dbReference type="GO" id="GO:0003964">
    <property type="term" value="F:RNA-directed DNA polymerase activity"/>
    <property type="evidence" value="ECO:0007669"/>
    <property type="project" value="UniProtKB-KW"/>
</dbReference>
<organism evidence="4 5">
    <name type="scientific">Tanacetum coccineum</name>
    <dbReference type="NCBI Taxonomy" id="301880"/>
    <lineage>
        <taxon>Eukaryota</taxon>
        <taxon>Viridiplantae</taxon>
        <taxon>Streptophyta</taxon>
        <taxon>Embryophyta</taxon>
        <taxon>Tracheophyta</taxon>
        <taxon>Spermatophyta</taxon>
        <taxon>Magnoliopsida</taxon>
        <taxon>eudicotyledons</taxon>
        <taxon>Gunneridae</taxon>
        <taxon>Pentapetalae</taxon>
        <taxon>asterids</taxon>
        <taxon>campanulids</taxon>
        <taxon>Asterales</taxon>
        <taxon>Asteraceae</taxon>
        <taxon>Asteroideae</taxon>
        <taxon>Anthemideae</taxon>
        <taxon>Anthemidinae</taxon>
        <taxon>Tanacetum</taxon>
    </lineage>
</organism>
<gene>
    <name evidence="4" type="ORF">Tco_0878821</name>
</gene>
<feature type="domain" description="Integrase catalytic" evidence="3">
    <location>
        <begin position="413"/>
        <end position="536"/>
    </location>
</feature>
<sequence>MTVAGGVVDLHGLKQGMTVDVTPSRKLTEKSKLSGLLRPLSLLLDGLQRISPDTEGNSNAGATYQRLVDKAFDSQVGQNMEVYVDDLVIKSHAEAEMLRDIDETFRTIKPCPNKTEAVLQLPSPRTIKEVQSLNGKLVSLIRFLSKSVENSLPLFKTLKRCIKKSDFHWTPEAEQAFKQLKQHLSELPLLVAPKPKEELIMYLSTSYGAISAVLMTERGTVQTPVYFVSRALQGPELNYTLMEKLVLSLVFAAKETITKMERYAGRTQYHIPPTDVGERTNPSRFSDGSGAGLILTSPKGAEFTYALRGGSSDGSRRRGNNMDDPDNGVPEKWELIPVIEEERQTTHKSQTIRIVGRDSLQAVIPKAVAKMCQTTSSGLLGCTRDDIYVQRLSNTSSRAKKPSAATNPYHGPVAIEAKVVATITGNQVKKFVWDNIVCRFGLPGEIISDNGKQFSNNPFKDWCDKLNITQQFASVKHPQSNGLVERAKRSLGEGIKARLGERNKTRIRIDGGKRSPFSLAHRTMNTSSAMAIPLFP</sequence>